<dbReference type="PANTHER" id="PTHR30290">
    <property type="entry name" value="PERIPLASMIC BINDING COMPONENT OF ABC TRANSPORTER"/>
    <property type="match status" value="1"/>
</dbReference>
<dbReference type="InterPro" id="IPR030678">
    <property type="entry name" value="Peptide/Ni-bd"/>
</dbReference>
<evidence type="ECO:0000256" key="1">
    <source>
        <dbReference type="ARBA" id="ARBA00022729"/>
    </source>
</evidence>
<comment type="caution">
    <text evidence="4">The sequence shown here is derived from an EMBL/GenBank/DDBJ whole genome shotgun (WGS) entry which is preliminary data.</text>
</comment>
<feature type="chain" id="PRO_5045516401" evidence="2">
    <location>
        <begin position="25"/>
        <end position="493"/>
    </location>
</feature>
<evidence type="ECO:0000313" key="4">
    <source>
        <dbReference type="EMBL" id="GGL99216.1"/>
    </source>
</evidence>
<dbReference type="EMBL" id="BMOM01000002">
    <property type="protein sequence ID" value="GGL99216.1"/>
    <property type="molecule type" value="Genomic_DNA"/>
</dbReference>
<feature type="signal peptide" evidence="2">
    <location>
        <begin position="1"/>
        <end position="24"/>
    </location>
</feature>
<dbReference type="Pfam" id="PF00496">
    <property type="entry name" value="SBP_bac_5"/>
    <property type="match status" value="1"/>
</dbReference>
<evidence type="ECO:0000259" key="3">
    <source>
        <dbReference type="Pfam" id="PF00496"/>
    </source>
</evidence>
<gene>
    <name evidence="4" type="ORF">GCM10010841_04770</name>
</gene>
<dbReference type="InterPro" id="IPR039424">
    <property type="entry name" value="SBP_5"/>
</dbReference>
<dbReference type="PANTHER" id="PTHR30290:SF38">
    <property type="entry name" value="D,D-DIPEPTIDE-BINDING PERIPLASMIC PROTEIN DDPA-RELATED"/>
    <property type="match status" value="1"/>
</dbReference>
<name>A0ABQ2GJA6_9DEIO</name>
<evidence type="ECO:0000313" key="5">
    <source>
        <dbReference type="Proteomes" id="UP000661918"/>
    </source>
</evidence>
<dbReference type="RefSeq" id="WP_229752804.1">
    <property type="nucleotide sequence ID" value="NZ_BMOM01000002.1"/>
</dbReference>
<accession>A0ABQ2GJA6</accession>
<dbReference type="PIRSF" id="PIRSF002741">
    <property type="entry name" value="MppA"/>
    <property type="match status" value="1"/>
</dbReference>
<feature type="domain" description="Solute-binding protein family 5" evidence="3">
    <location>
        <begin position="67"/>
        <end position="415"/>
    </location>
</feature>
<proteinExistence type="predicted"/>
<keyword evidence="5" id="KW-1185">Reference proteome</keyword>
<dbReference type="Gene3D" id="3.10.105.10">
    <property type="entry name" value="Dipeptide-binding Protein, Domain 3"/>
    <property type="match status" value="1"/>
</dbReference>
<reference evidence="5" key="1">
    <citation type="journal article" date="2019" name="Int. J. Syst. Evol. Microbiol.">
        <title>The Global Catalogue of Microorganisms (GCM) 10K type strain sequencing project: providing services to taxonomists for standard genome sequencing and annotation.</title>
        <authorList>
            <consortium name="The Broad Institute Genomics Platform"/>
            <consortium name="The Broad Institute Genome Sequencing Center for Infectious Disease"/>
            <person name="Wu L."/>
            <person name="Ma J."/>
        </authorList>
    </citation>
    <scope>NUCLEOTIDE SEQUENCE [LARGE SCALE GENOMIC DNA]</scope>
    <source>
        <strain evidence="5">JCM 15443</strain>
    </source>
</reference>
<organism evidence="4 5">
    <name type="scientific">Deinococcus aerophilus</name>
    <dbReference type="NCBI Taxonomy" id="522488"/>
    <lineage>
        <taxon>Bacteria</taxon>
        <taxon>Thermotogati</taxon>
        <taxon>Deinococcota</taxon>
        <taxon>Deinococci</taxon>
        <taxon>Deinococcales</taxon>
        <taxon>Deinococcaceae</taxon>
        <taxon>Deinococcus</taxon>
    </lineage>
</organism>
<protein>
    <submittedName>
        <fullName evidence="4">ABC transporter substrate-binding protein</fullName>
    </submittedName>
</protein>
<sequence>MRKPQILMAFLSAALLGAAHPASAQTLTVGLDADPPRLDPALSTALVDRQVMNQIFDKLVDLDANLKVIPALATSWKVTNGGLTYTFKLRSGVKFSDGTPLDAAAVKYGLDRNRTLEGSARKNELSSVKEVKVIDPQTVQLTLSQPYGPLLAVLTDRAGMIVSPTAAKKAGTDFQNNPVGSGPFTFVSRVRQDNITLNANKSYWGGVPKIDKLVYRPFPDGDVRYANLLSGAVQAITPIDPKDVSKLEQNPKFNVLNYPGIGFQGVWFNVTRPPFNNKNFRQAVAATIDREAIAKSIFYGTVTPAAGPFPPGTAAASSAITVQKPNLALAKQKLGGKPLSFTLLTTPGSVTTQLAQVYQAMFAQAGITAKIEQVEFGTLLDRADKQDYDALMLGWSGRPDPDGNIYDFFTTGGTNNQAGYSNKTVDGLLAKARAQNAMSARIATYNVALGTIISDTPYTWVYFQRNLVGSVKGLTGLKPIPDGILRFKDVDLK</sequence>
<dbReference type="Proteomes" id="UP000661918">
    <property type="component" value="Unassembled WGS sequence"/>
</dbReference>
<dbReference type="SUPFAM" id="SSF53850">
    <property type="entry name" value="Periplasmic binding protein-like II"/>
    <property type="match status" value="1"/>
</dbReference>
<dbReference type="Gene3D" id="3.90.76.10">
    <property type="entry name" value="Dipeptide-binding Protein, Domain 1"/>
    <property type="match status" value="1"/>
</dbReference>
<dbReference type="CDD" id="cd08511">
    <property type="entry name" value="PBP2_NikA_DppA_OppA_like_5"/>
    <property type="match status" value="1"/>
</dbReference>
<dbReference type="InterPro" id="IPR000914">
    <property type="entry name" value="SBP_5_dom"/>
</dbReference>
<evidence type="ECO:0000256" key="2">
    <source>
        <dbReference type="SAM" id="SignalP"/>
    </source>
</evidence>
<dbReference type="Gene3D" id="3.40.190.10">
    <property type="entry name" value="Periplasmic binding protein-like II"/>
    <property type="match status" value="1"/>
</dbReference>
<keyword evidence="1 2" id="KW-0732">Signal</keyword>